<dbReference type="RefSeq" id="WP_181886084.1">
    <property type="nucleotide sequence ID" value="NZ_CP059472.1"/>
</dbReference>
<comment type="similarity">
    <text evidence="1">Belongs to the ABC transporter superfamily.</text>
</comment>
<keyword evidence="4" id="KW-0547">Nucleotide-binding</keyword>
<evidence type="ECO:0000313" key="8">
    <source>
        <dbReference type="EMBL" id="QMS98630.1"/>
    </source>
</evidence>
<dbReference type="PROSITE" id="PS00211">
    <property type="entry name" value="ABC_TRANSPORTER_1"/>
    <property type="match status" value="1"/>
</dbReference>
<evidence type="ECO:0000313" key="10">
    <source>
        <dbReference type="Proteomes" id="UP000539710"/>
    </source>
</evidence>
<evidence type="ECO:0000256" key="2">
    <source>
        <dbReference type="ARBA" id="ARBA00022448"/>
    </source>
</evidence>
<evidence type="ECO:0000256" key="3">
    <source>
        <dbReference type="ARBA" id="ARBA00022458"/>
    </source>
</evidence>
<organism evidence="8 9">
    <name type="scientific">Marnyiella aurantia</name>
    <dbReference type="NCBI Taxonomy" id="2758037"/>
    <lineage>
        <taxon>Bacteria</taxon>
        <taxon>Pseudomonadati</taxon>
        <taxon>Bacteroidota</taxon>
        <taxon>Flavobacteriia</taxon>
        <taxon>Flavobacteriales</taxon>
        <taxon>Weeksellaceae</taxon>
        <taxon>Marnyiella</taxon>
    </lineage>
</organism>
<dbReference type="InterPro" id="IPR027417">
    <property type="entry name" value="P-loop_NTPase"/>
</dbReference>
<dbReference type="KEGG" id="cbau:H1R16_01045"/>
<evidence type="ECO:0000259" key="6">
    <source>
        <dbReference type="PROSITE" id="PS50893"/>
    </source>
</evidence>
<dbReference type="PROSITE" id="PS50893">
    <property type="entry name" value="ABC_TRANSPORTER_2"/>
    <property type="match status" value="1"/>
</dbReference>
<dbReference type="PANTHER" id="PTHR42711">
    <property type="entry name" value="ABC TRANSPORTER ATP-BINDING PROTEIN"/>
    <property type="match status" value="1"/>
</dbReference>
<keyword evidence="3" id="KW-0536">Nodulation</keyword>
<proteinExistence type="inferred from homology"/>
<evidence type="ECO:0000256" key="5">
    <source>
        <dbReference type="ARBA" id="ARBA00022840"/>
    </source>
</evidence>
<keyword evidence="5 8" id="KW-0067">ATP-binding</keyword>
<dbReference type="InterPro" id="IPR003439">
    <property type="entry name" value="ABC_transporter-like_ATP-bd"/>
</dbReference>
<reference evidence="10" key="2">
    <citation type="submission" date="2020-07" db="EMBL/GenBank/DDBJ databases">
        <title>Flavobacterium sp. xlx-214.</title>
        <authorList>
            <person name="Yang C."/>
        </authorList>
    </citation>
    <scope>NUCLEOTIDE SEQUENCE [LARGE SCALE GENOMIC DNA]</scope>
    <source>
        <strain evidence="10">CX-624</strain>
    </source>
</reference>
<evidence type="ECO:0000313" key="9">
    <source>
        <dbReference type="Proteomes" id="UP000515349"/>
    </source>
</evidence>
<dbReference type="SMART" id="SM00382">
    <property type="entry name" value="AAA"/>
    <property type="match status" value="1"/>
</dbReference>
<dbReference type="AlphaFoldDB" id="A0A7D7QW93"/>
<evidence type="ECO:0000256" key="1">
    <source>
        <dbReference type="ARBA" id="ARBA00005417"/>
    </source>
</evidence>
<dbReference type="Proteomes" id="UP000539710">
    <property type="component" value="Unassembled WGS sequence"/>
</dbReference>
<dbReference type="SUPFAM" id="SSF52540">
    <property type="entry name" value="P-loop containing nucleoside triphosphate hydrolases"/>
    <property type="match status" value="1"/>
</dbReference>
<gene>
    <name evidence="8" type="ORF">H1R16_01045</name>
    <name evidence="7" type="ORF">H2507_02225</name>
</gene>
<dbReference type="InterPro" id="IPR017871">
    <property type="entry name" value="ABC_transporter-like_CS"/>
</dbReference>
<evidence type="ECO:0000256" key="4">
    <source>
        <dbReference type="ARBA" id="ARBA00022741"/>
    </source>
</evidence>
<feature type="domain" description="ABC transporter" evidence="6">
    <location>
        <begin position="2"/>
        <end position="231"/>
    </location>
</feature>
<dbReference type="InterPro" id="IPR025302">
    <property type="entry name" value="DrrA1/2-like_C"/>
</dbReference>
<dbReference type="Proteomes" id="UP000515349">
    <property type="component" value="Chromosome"/>
</dbReference>
<dbReference type="GO" id="GO:0016887">
    <property type="term" value="F:ATP hydrolysis activity"/>
    <property type="evidence" value="ECO:0007669"/>
    <property type="project" value="InterPro"/>
</dbReference>
<dbReference type="Gene3D" id="3.40.50.300">
    <property type="entry name" value="P-loop containing nucleotide triphosphate hydrolases"/>
    <property type="match status" value="1"/>
</dbReference>
<dbReference type="Pfam" id="PF00005">
    <property type="entry name" value="ABC_tran"/>
    <property type="match status" value="1"/>
</dbReference>
<keyword evidence="10" id="KW-1185">Reference proteome</keyword>
<dbReference type="InterPro" id="IPR050763">
    <property type="entry name" value="ABC_transporter_ATP-binding"/>
</dbReference>
<dbReference type="InterPro" id="IPR003593">
    <property type="entry name" value="AAA+_ATPase"/>
</dbReference>
<reference evidence="7" key="3">
    <citation type="submission" date="2020-07" db="EMBL/GenBank/DDBJ databases">
        <authorList>
            <person name="Yang C."/>
        </authorList>
    </citation>
    <scope>NUCLEOTIDE SEQUENCE</scope>
    <source>
        <strain evidence="7">Cx-624</strain>
    </source>
</reference>
<accession>A0A7D7QW93</accession>
<dbReference type="EMBL" id="CP059472">
    <property type="protein sequence ID" value="QMS98630.1"/>
    <property type="molecule type" value="Genomic_DNA"/>
</dbReference>
<sequence length="314" mass="35595">MLKAHQVKKSYDAGRKTALQDFSIDVPTGSIYGLLGPNGAGKTTFIRIINQITQADSGEVFINGEKLNPSHIRDIGYMPEERGLYKNMTVGDQLLYFGELKGMSKSEALYEAKYWFEQLNIDQWWKKKLSELSKGMAQKIQFVVTVLHKPKLLILDEPFSGFDPVNANLIKDQILALKERGTTIILSTHRMESVEEMCDYVALIHNSRKILDGKVFDVREQFKKNIFGVTISDVDKQQFENFRTGHRIDNFSMANELVSFEISNNGNQNHLISELVRIGKVRSFDEKIPSMNEVFITAVRDGHTADAPVSSTII</sequence>
<name>A0A7D7QW93_9FLAO</name>
<dbReference type="EMBL" id="JACEUX010000001">
    <property type="protein sequence ID" value="MBA5245976.1"/>
    <property type="molecule type" value="Genomic_DNA"/>
</dbReference>
<reference evidence="8 9" key="1">
    <citation type="submission" date="2020-07" db="EMBL/GenBank/DDBJ databases">
        <title>Chryseobacterium sp.cx-624.</title>
        <authorList>
            <person name="Yang C."/>
        </authorList>
    </citation>
    <scope>NUCLEOTIDE SEQUENCE [LARGE SCALE GENOMIC DNA]</scope>
    <source>
        <strain evidence="9">cx-624</strain>
        <strain evidence="8">Cx-624</strain>
    </source>
</reference>
<dbReference type="PANTHER" id="PTHR42711:SF5">
    <property type="entry name" value="ABC TRANSPORTER ATP-BINDING PROTEIN NATA"/>
    <property type="match status" value="1"/>
</dbReference>
<keyword evidence="2" id="KW-0813">Transport</keyword>
<dbReference type="Pfam" id="PF13732">
    <property type="entry name" value="DrrA1-3_C"/>
    <property type="match status" value="1"/>
</dbReference>
<evidence type="ECO:0000313" key="7">
    <source>
        <dbReference type="EMBL" id="MBA5245976.1"/>
    </source>
</evidence>
<dbReference type="GO" id="GO:0005524">
    <property type="term" value="F:ATP binding"/>
    <property type="evidence" value="ECO:0007669"/>
    <property type="project" value="UniProtKB-KW"/>
</dbReference>
<protein>
    <submittedName>
        <fullName evidence="8">ABC transporter ATP-binding protein</fullName>
    </submittedName>
</protein>